<dbReference type="PANTHER" id="PTHR35866:SF1">
    <property type="entry name" value="YKGJ FAMILY CYSTEINE CLUSTER PROTEIN"/>
    <property type="match status" value="1"/>
</dbReference>
<evidence type="ECO:0000313" key="2">
    <source>
        <dbReference type="Proteomes" id="UP001208689"/>
    </source>
</evidence>
<keyword evidence="2" id="KW-1185">Reference proteome</keyword>
<evidence type="ECO:0008006" key="3">
    <source>
        <dbReference type="Google" id="ProtNLM"/>
    </source>
</evidence>
<protein>
    <recommendedName>
        <fullName evidence="3">YkgJ family cysteine cluster protein</fullName>
    </recommendedName>
</protein>
<gene>
    <name evidence="1" type="ORF">NEF87_001182</name>
</gene>
<dbReference type="PANTHER" id="PTHR35866">
    <property type="entry name" value="PUTATIVE-RELATED"/>
    <property type="match status" value="1"/>
</dbReference>
<dbReference type="Pfam" id="PF03692">
    <property type="entry name" value="CxxCxxCC"/>
    <property type="match status" value="1"/>
</dbReference>
<accession>A0ABY6HN22</accession>
<evidence type="ECO:0000313" key="1">
    <source>
        <dbReference type="EMBL" id="UYP44897.1"/>
    </source>
</evidence>
<dbReference type="InterPro" id="IPR005358">
    <property type="entry name" value="Puta_zinc/iron-chelating_dom"/>
</dbReference>
<dbReference type="Proteomes" id="UP001208689">
    <property type="component" value="Chromosome"/>
</dbReference>
<dbReference type="EMBL" id="CP104013">
    <property type="protein sequence ID" value="UYP44897.1"/>
    <property type="molecule type" value="Genomic_DNA"/>
</dbReference>
<organism evidence="1 2">
    <name type="scientific">Candidatus Lokiarchaeum ossiferum</name>
    <dbReference type="NCBI Taxonomy" id="2951803"/>
    <lineage>
        <taxon>Archaea</taxon>
        <taxon>Promethearchaeati</taxon>
        <taxon>Promethearchaeota</taxon>
        <taxon>Promethearchaeia</taxon>
        <taxon>Promethearchaeales</taxon>
        <taxon>Promethearchaeaceae</taxon>
        <taxon>Candidatus Lokiarchaeum</taxon>
    </lineage>
</organism>
<sequence>MKLCPSVKNGLHFSCKQCGKCCSNEQDGYVFIYQEDIDNICKNLKISEEDLAEKYFSTTDYDYDLWDENLGETKKTKVYPTLILNNEKNQNCAFLIEAEGKKLCKIYKSRPLQCKIFPFWNVIITSEEFFLSASHSCPGINCSEDTKGFFSPEKIKELVYLERKMEYDYYTKMKNCDFEMNEVYPFLKKIKPLSKKK</sequence>
<reference evidence="1" key="1">
    <citation type="submission" date="2022-09" db="EMBL/GenBank/DDBJ databases">
        <title>Actin cytoskeleton and complex cell architecture in an #Asgard archaeon.</title>
        <authorList>
            <person name="Ponce Toledo R.I."/>
            <person name="Schleper C."/>
            <person name="Rodrigues Oliveira T."/>
            <person name="Wollweber F."/>
            <person name="Xu J."/>
            <person name="Rittmann S."/>
            <person name="Klingl A."/>
            <person name="Pilhofer M."/>
        </authorList>
    </citation>
    <scope>NUCLEOTIDE SEQUENCE</scope>
    <source>
        <strain evidence="1">B-35</strain>
    </source>
</reference>
<name>A0ABY6HN22_9ARCH</name>
<proteinExistence type="predicted"/>